<dbReference type="InterPro" id="IPR050857">
    <property type="entry name" value="D-2-hydroxyacid_DH"/>
</dbReference>
<name>A0A2T0UPW1_9ACTN</name>
<dbReference type="Proteomes" id="UP000238176">
    <property type="component" value="Unassembled WGS sequence"/>
</dbReference>
<dbReference type="PANTHER" id="PTHR42789:SF1">
    <property type="entry name" value="D-ISOMER SPECIFIC 2-HYDROXYACID DEHYDROGENASE FAMILY PROTEIN (AFU_ORTHOLOGUE AFUA_6G10090)"/>
    <property type="match status" value="1"/>
</dbReference>
<evidence type="ECO:0000313" key="8">
    <source>
        <dbReference type="Proteomes" id="UP000238176"/>
    </source>
</evidence>
<evidence type="ECO:0000256" key="3">
    <source>
        <dbReference type="ARBA" id="ARBA00023027"/>
    </source>
</evidence>
<keyword evidence="3" id="KW-0520">NAD</keyword>
<dbReference type="InterPro" id="IPR029753">
    <property type="entry name" value="D-isomer_DH_CS"/>
</dbReference>
<evidence type="ECO:0000313" key="7">
    <source>
        <dbReference type="EMBL" id="PRY59965.1"/>
    </source>
</evidence>
<evidence type="ECO:0000256" key="4">
    <source>
        <dbReference type="RuleBase" id="RU003719"/>
    </source>
</evidence>
<dbReference type="SUPFAM" id="SSF51735">
    <property type="entry name" value="NAD(P)-binding Rossmann-fold domains"/>
    <property type="match status" value="1"/>
</dbReference>
<evidence type="ECO:0000259" key="5">
    <source>
        <dbReference type="Pfam" id="PF00389"/>
    </source>
</evidence>
<reference evidence="7 8" key="1">
    <citation type="submission" date="2018-03" db="EMBL/GenBank/DDBJ databases">
        <title>Genomic Encyclopedia of Type Strains, Phase III (KMG-III): the genomes of soil and plant-associated and newly described type strains.</title>
        <authorList>
            <person name="Whitman W."/>
        </authorList>
    </citation>
    <scope>NUCLEOTIDE SEQUENCE [LARGE SCALE GENOMIC DNA]</scope>
    <source>
        <strain evidence="7 8">CGMCC 4.7067</strain>
    </source>
</reference>
<dbReference type="RefSeq" id="WP_106363848.1">
    <property type="nucleotide sequence ID" value="NZ_PVTJ01000003.1"/>
</dbReference>
<comment type="caution">
    <text evidence="7">The sequence shown here is derived from an EMBL/GenBank/DDBJ whole genome shotgun (WGS) entry which is preliminary data.</text>
</comment>
<dbReference type="AlphaFoldDB" id="A0A2T0UPW1"/>
<feature type="domain" description="D-isomer specific 2-hydroxyacid dehydrogenase NAD-binding" evidence="6">
    <location>
        <begin position="119"/>
        <end position="294"/>
    </location>
</feature>
<comment type="similarity">
    <text evidence="1 4">Belongs to the D-isomer specific 2-hydroxyacid dehydrogenase family.</text>
</comment>
<dbReference type="PROSITE" id="PS00671">
    <property type="entry name" value="D_2_HYDROXYACID_DH_3"/>
    <property type="match status" value="1"/>
</dbReference>
<evidence type="ECO:0000259" key="6">
    <source>
        <dbReference type="Pfam" id="PF02826"/>
    </source>
</evidence>
<proteinExistence type="inferred from homology"/>
<dbReference type="OrthoDB" id="4324715at2"/>
<dbReference type="Gene3D" id="3.40.50.720">
    <property type="entry name" value="NAD(P)-binding Rossmann-like Domain"/>
    <property type="match status" value="2"/>
</dbReference>
<gene>
    <name evidence="7" type="ORF">B0I28_103439</name>
</gene>
<dbReference type="InterPro" id="IPR036291">
    <property type="entry name" value="NAD(P)-bd_dom_sf"/>
</dbReference>
<evidence type="ECO:0000256" key="2">
    <source>
        <dbReference type="ARBA" id="ARBA00023002"/>
    </source>
</evidence>
<dbReference type="InterPro" id="IPR006139">
    <property type="entry name" value="D-isomer_2_OHA_DH_cat_dom"/>
</dbReference>
<evidence type="ECO:0000256" key="1">
    <source>
        <dbReference type="ARBA" id="ARBA00005854"/>
    </source>
</evidence>
<organism evidence="7 8">
    <name type="scientific">Glycomyces artemisiae</name>
    <dbReference type="NCBI Taxonomy" id="1076443"/>
    <lineage>
        <taxon>Bacteria</taxon>
        <taxon>Bacillati</taxon>
        <taxon>Actinomycetota</taxon>
        <taxon>Actinomycetes</taxon>
        <taxon>Glycomycetales</taxon>
        <taxon>Glycomycetaceae</taxon>
        <taxon>Glycomyces</taxon>
    </lineage>
</organism>
<dbReference type="SUPFAM" id="SSF52283">
    <property type="entry name" value="Formate/glycerate dehydrogenase catalytic domain-like"/>
    <property type="match status" value="1"/>
</dbReference>
<feature type="domain" description="D-isomer specific 2-hydroxyacid dehydrogenase catalytic" evidence="5">
    <location>
        <begin position="42"/>
        <end position="325"/>
    </location>
</feature>
<dbReference type="GO" id="GO:0016616">
    <property type="term" value="F:oxidoreductase activity, acting on the CH-OH group of donors, NAD or NADP as acceptor"/>
    <property type="evidence" value="ECO:0007669"/>
    <property type="project" value="InterPro"/>
</dbReference>
<dbReference type="GO" id="GO:0051287">
    <property type="term" value="F:NAD binding"/>
    <property type="evidence" value="ECO:0007669"/>
    <property type="project" value="InterPro"/>
</dbReference>
<dbReference type="Pfam" id="PF02826">
    <property type="entry name" value="2-Hacid_dh_C"/>
    <property type="match status" value="1"/>
</dbReference>
<dbReference type="Pfam" id="PF00389">
    <property type="entry name" value="2-Hacid_dh"/>
    <property type="match status" value="1"/>
</dbReference>
<dbReference type="CDD" id="cd12167">
    <property type="entry name" value="2-Hacid_dh_8"/>
    <property type="match status" value="1"/>
</dbReference>
<protein>
    <submittedName>
        <fullName evidence="7">Phosphoglycerate dehydrogenase-like enzyme</fullName>
    </submittedName>
</protein>
<keyword evidence="2 4" id="KW-0560">Oxidoreductase</keyword>
<dbReference type="PANTHER" id="PTHR42789">
    <property type="entry name" value="D-ISOMER SPECIFIC 2-HYDROXYACID DEHYDROGENASE FAMILY PROTEIN (AFU_ORTHOLOGUE AFUA_6G10090)"/>
    <property type="match status" value="1"/>
</dbReference>
<keyword evidence="8" id="KW-1185">Reference proteome</keyword>
<dbReference type="InterPro" id="IPR006140">
    <property type="entry name" value="D-isomer_DH_NAD-bd"/>
</dbReference>
<accession>A0A2T0UPW1</accession>
<sequence length="334" mass="35926">MTDRIPGLFAMDPVYLPKLFPEPYLRRLRAVLDIDPDYVARDFTDDRAAAALAEAEVVVTGWGAPRLDPPVLAAAGKLRAVLHAAGSVQWVDRAVYERGIAVVSAQQANAVPVAEYTLGMILLAGKDIFGLRDRFRAERGFVIGEDHGATGNFGRTVGLIGASRIGRRVIELLRSFDFEVLLSDPHVDAEEAARLGVRLVDLDSLMAWSDIVSVHAPDLPETRRLIDAKRLAAMKDGAVLVNTARGSLVDTEALVAELAAGRVSAILDVTDPEPLPADSPLFDLPNLFLTPHVAGSQGNELARMGRFIVEEAERLAAGEPLLHAVDPGLLSIQA</sequence>
<dbReference type="EMBL" id="PVTJ01000003">
    <property type="protein sequence ID" value="PRY59965.1"/>
    <property type="molecule type" value="Genomic_DNA"/>
</dbReference>